<feature type="transmembrane region" description="Helical" evidence="7">
    <location>
        <begin position="138"/>
        <end position="160"/>
    </location>
</feature>
<protein>
    <recommendedName>
        <fullName evidence="8">EXPERA domain-containing protein</fullName>
    </recommendedName>
</protein>
<keyword evidence="10" id="KW-1185">Reference proteome</keyword>
<dbReference type="VEuPathDB" id="FungiDB:PV10_07420"/>
<feature type="transmembrane region" description="Helical" evidence="7">
    <location>
        <begin position="181"/>
        <end position="200"/>
    </location>
</feature>
<dbReference type="GeneID" id="27325265"/>
<evidence type="ECO:0000256" key="1">
    <source>
        <dbReference type="ARBA" id="ARBA00004141"/>
    </source>
</evidence>
<feature type="domain" description="EXPERA" evidence="8">
    <location>
        <begin position="48"/>
        <end position="238"/>
    </location>
</feature>
<gene>
    <name evidence="9" type="ORF">PV10_07420</name>
</gene>
<proteinExistence type="inferred from homology"/>
<dbReference type="GO" id="GO:0005783">
    <property type="term" value="C:endoplasmic reticulum"/>
    <property type="evidence" value="ECO:0007669"/>
    <property type="project" value="TreeGrafter"/>
</dbReference>
<evidence type="ECO:0000313" key="10">
    <source>
        <dbReference type="Proteomes" id="UP000054302"/>
    </source>
</evidence>
<keyword evidence="5 6" id="KW-0472">Membrane</keyword>
<evidence type="ECO:0000256" key="7">
    <source>
        <dbReference type="SAM" id="Phobius"/>
    </source>
</evidence>
<dbReference type="Proteomes" id="UP000054302">
    <property type="component" value="Unassembled WGS sequence"/>
</dbReference>
<evidence type="ECO:0000256" key="5">
    <source>
        <dbReference type="ARBA" id="ARBA00023136"/>
    </source>
</evidence>
<sequence>MAAANVLTASPPFTLDAGTAFSLAIAFSLMPLAQTLAAYALPKHTPKAYYYLFLWHAYDFLTHFVIEGSYLYHSFFSYIDLPVHTSDYPHPASRGVDKLPYLYNRSDRRYGALYSQAPMARLWQEYAKADRRWGGADLTVMSIELLTVGLAGPAALYVCYLISKAVKTDPPALKAKYTSRLWFVAVILATGELYGGFMTFAPEWMSGNTHLAGDDPVYLWLYLVFFNTLWVFIPLWVLYLAYHKISTAFILASPSMKKSE</sequence>
<evidence type="ECO:0000259" key="8">
    <source>
        <dbReference type="PROSITE" id="PS51751"/>
    </source>
</evidence>
<feature type="transmembrane region" description="Helical" evidence="7">
    <location>
        <begin position="220"/>
        <end position="242"/>
    </location>
</feature>
<reference evidence="9 10" key="1">
    <citation type="submission" date="2015-01" db="EMBL/GenBank/DDBJ databases">
        <title>The Genome Sequence of Exophiala mesophila CBS40295.</title>
        <authorList>
            <consortium name="The Broad Institute Genomics Platform"/>
            <person name="Cuomo C."/>
            <person name="de Hoog S."/>
            <person name="Gorbushina A."/>
            <person name="Stielow B."/>
            <person name="Teixiera M."/>
            <person name="Abouelleil A."/>
            <person name="Chapman S.B."/>
            <person name="Priest M."/>
            <person name="Young S.K."/>
            <person name="Wortman J."/>
            <person name="Nusbaum C."/>
            <person name="Birren B."/>
        </authorList>
    </citation>
    <scope>NUCLEOTIDE SEQUENCE [LARGE SCALE GENOMIC DNA]</scope>
    <source>
        <strain evidence="9 10">CBS 40295</strain>
    </source>
</reference>
<dbReference type="PROSITE" id="PS51751">
    <property type="entry name" value="EXPERA"/>
    <property type="match status" value="1"/>
</dbReference>
<dbReference type="InterPro" id="IPR007905">
    <property type="entry name" value="EBP"/>
</dbReference>
<dbReference type="EMBL" id="KN847524">
    <property type="protein sequence ID" value="KIV90078.1"/>
    <property type="molecule type" value="Genomic_DNA"/>
</dbReference>
<dbReference type="GO" id="GO:0047750">
    <property type="term" value="F:cholestenol delta-isomerase activity"/>
    <property type="evidence" value="ECO:0007669"/>
    <property type="project" value="InterPro"/>
</dbReference>
<comment type="subcellular location">
    <subcellularLocation>
        <location evidence="1">Membrane</location>
        <topology evidence="1">Multi-pass membrane protein</topology>
    </subcellularLocation>
</comment>
<evidence type="ECO:0000256" key="4">
    <source>
        <dbReference type="ARBA" id="ARBA00022989"/>
    </source>
</evidence>
<dbReference type="HOGENOM" id="CLU_072128_1_0_1"/>
<evidence type="ECO:0000256" key="3">
    <source>
        <dbReference type="ARBA" id="ARBA00022692"/>
    </source>
</evidence>
<dbReference type="PANTHER" id="PTHR14207">
    <property type="entry name" value="STEROL ISOMERASE"/>
    <property type="match status" value="1"/>
</dbReference>
<dbReference type="STRING" id="212818.A0A0D1ZTI3"/>
<keyword evidence="4 6" id="KW-1133">Transmembrane helix</keyword>
<keyword evidence="3 6" id="KW-0812">Transmembrane</keyword>
<name>A0A0D1ZTI3_EXOME</name>
<dbReference type="OrthoDB" id="5415655at2759"/>
<dbReference type="Pfam" id="PF05241">
    <property type="entry name" value="EBP"/>
    <property type="match status" value="1"/>
</dbReference>
<dbReference type="OMA" id="VYLWLYL"/>
<dbReference type="PANTHER" id="PTHR14207:SF1">
    <property type="entry name" value="EMOPAMIL-BINDING PROTEIN-LIKE"/>
    <property type="match status" value="1"/>
</dbReference>
<organism evidence="9 10">
    <name type="scientific">Exophiala mesophila</name>
    <name type="common">Black yeast-like fungus</name>
    <dbReference type="NCBI Taxonomy" id="212818"/>
    <lineage>
        <taxon>Eukaryota</taxon>
        <taxon>Fungi</taxon>
        <taxon>Dikarya</taxon>
        <taxon>Ascomycota</taxon>
        <taxon>Pezizomycotina</taxon>
        <taxon>Eurotiomycetes</taxon>
        <taxon>Chaetothyriomycetidae</taxon>
        <taxon>Chaetothyriales</taxon>
        <taxon>Herpotrichiellaceae</taxon>
        <taxon>Exophiala</taxon>
    </lineage>
</organism>
<feature type="transmembrane region" description="Helical" evidence="7">
    <location>
        <begin position="48"/>
        <end position="66"/>
    </location>
</feature>
<dbReference type="GO" id="GO:0016020">
    <property type="term" value="C:membrane"/>
    <property type="evidence" value="ECO:0007669"/>
    <property type="project" value="UniProtKB-SubCell"/>
</dbReference>
<dbReference type="GO" id="GO:0016125">
    <property type="term" value="P:sterol metabolic process"/>
    <property type="evidence" value="ECO:0007669"/>
    <property type="project" value="InterPro"/>
</dbReference>
<evidence type="ECO:0000256" key="2">
    <source>
        <dbReference type="ARBA" id="ARBA00008337"/>
    </source>
</evidence>
<evidence type="ECO:0000256" key="6">
    <source>
        <dbReference type="PROSITE-ProRule" id="PRU01087"/>
    </source>
</evidence>
<comment type="similarity">
    <text evidence="2">Belongs to the EBP family.</text>
</comment>
<dbReference type="AlphaFoldDB" id="A0A0D1ZTI3"/>
<dbReference type="RefSeq" id="XP_016221652.1">
    <property type="nucleotide sequence ID" value="XM_016372320.1"/>
</dbReference>
<accession>A0A0D1ZTI3</accession>
<dbReference type="InterPro" id="IPR033118">
    <property type="entry name" value="EXPERA"/>
</dbReference>
<evidence type="ECO:0000313" key="9">
    <source>
        <dbReference type="EMBL" id="KIV90078.1"/>
    </source>
</evidence>
<feature type="transmembrane region" description="Helical" evidence="7">
    <location>
        <begin position="20"/>
        <end position="41"/>
    </location>
</feature>